<evidence type="ECO:0000313" key="2">
    <source>
        <dbReference type="Proteomes" id="UP000265489"/>
    </source>
</evidence>
<protein>
    <submittedName>
        <fullName evidence="1">Uncharacterized protein</fullName>
    </submittedName>
</protein>
<organism evidence="1 2">
    <name type="scientific">Holdemanella biformis</name>
    <dbReference type="NCBI Taxonomy" id="1735"/>
    <lineage>
        <taxon>Bacteria</taxon>
        <taxon>Bacillati</taxon>
        <taxon>Bacillota</taxon>
        <taxon>Erysipelotrichia</taxon>
        <taxon>Erysipelotrichales</taxon>
        <taxon>Erysipelotrichaceae</taxon>
        <taxon>Holdemanella</taxon>
    </lineage>
</organism>
<dbReference type="Proteomes" id="UP000265489">
    <property type="component" value="Unassembled WGS sequence"/>
</dbReference>
<dbReference type="AlphaFoldDB" id="A0A395WB91"/>
<gene>
    <name evidence="1" type="ORF">DWW32_00610</name>
</gene>
<dbReference type="EMBL" id="QRYQ01000001">
    <property type="protein sequence ID" value="RGU94049.1"/>
    <property type="molecule type" value="Genomic_DNA"/>
</dbReference>
<sequence length="143" mass="16637">MEQTLSIDGKKYNLLYKGKTASIYRDCFNRDLLVDIQEVQIKFGEAIEKNVREGNPDRDPYFVLLQANGSLFFERLVWACIKTYDTYHGKETKTFQDFVDEIENYETYVMSGVVILEQIINANKATVQNESDEVITDDKKKEV</sequence>
<accession>A0A395WB91</accession>
<name>A0A395WB91_9FIRM</name>
<dbReference type="RefSeq" id="WP_118324273.1">
    <property type="nucleotide sequence ID" value="NZ_QRYQ01000001.1"/>
</dbReference>
<comment type="caution">
    <text evidence="1">The sequence shown here is derived from an EMBL/GenBank/DDBJ whole genome shotgun (WGS) entry which is preliminary data.</text>
</comment>
<proteinExistence type="predicted"/>
<evidence type="ECO:0000313" key="1">
    <source>
        <dbReference type="EMBL" id="RGU94049.1"/>
    </source>
</evidence>
<reference evidence="1 2" key="1">
    <citation type="submission" date="2018-08" db="EMBL/GenBank/DDBJ databases">
        <title>A genome reference for cultivated species of the human gut microbiota.</title>
        <authorList>
            <person name="Zou Y."/>
            <person name="Xue W."/>
            <person name="Luo G."/>
        </authorList>
    </citation>
    <scope>NUCLEOTIDE SEQUENCE [LARGE SCALE GENOMIC DNA]</scope>
    <source>
        <strain evidence="1 2">AF15-20</strain>
    </source>
</reference>